<gene>
    <name evidence="1" type="ORF">J2X26_000914</name>
</gene>
<sequence>MSELLRKSAPIHGLRAFRETDDAVEASPESSGRGVAMAGLAFGSPRVPVVPKRSAGQTLSALRRRAAESSPTIRRTIDDAEYPADIDVMTAAKKLRVRFPRHAGALTIKVVSEYLSSPQKMTLDDIEADLEKRASSPVTPTVSKSRTMPKPVEQIISSAQSAASESTAASSEPALATKPIVRVANGLYSEVAVWVDALYQAHSPSQEDFVEALTLQQYDEGDLNNPRFVYALQQAVREHVVDAMFLKKTAIKDVPEQDDRMKEFPAYKARWTLRHYTPSGKAKLHGDESDAEPGFASVRSTVSLAVDPPDKSAKKKNGHTGDKDWNKYGNIGNTFFVLCIDGVLASDQQYLKNCKWFAEFDFASIPNLWLSSDWLDEGAIKGDALRGSGEQVKRRLVASLAKKNMHVSMFIRELGTAYSNLEVKVPGGRPAGAWQGPVKYPFSAASTD</sequence>
<dbReference type="EMBL" id="JAUSVB010000001">
    <property type="protein sequence ID" value="MDQ0372617.1"/>
    <property type="molecule type" value="Genomic_DNA"/>
</dbReference>
<organism evidence="1 2">
    <name type="scientific">Cellulomonas humilata</name>
    <dbReference type="NCBI Taxonomy" id="144055"/>
    <lineage>
        <taxon>Bacteria</taxon>
        <taxon>Bacillati</taxon>
        <taxon>Actinomycetota</taxon>
        <taxon>Actinomycetes</taxon>
        <taxon>Micrococcales</taxon>
        <taxon>Cellulomonadaceae</taxon>
        <taxon>Cellulomonas</taxon>
    </lineage>
</organism>
<comment type="caution">
    <text evidence="1">The sequence shown here is derived from an EMBL/GenBank/DDBJ whole genome shotgun (WGS) entry which is preliminary data.</text>
</comment>
<proteinExistence type="predicted"/>
<reference evidence="1 2" key="1">
    <citation type="submission" date="2023-07" db="EMBL/GenBank/DDBJ databases">
        <title>Sorghum-associated microbial communities from plants grown in Nebraska, USA.</title>
        <authorList>
            <person name="Schachtman D."/>
        </authorList>
    </citation>
    <scope>NUCLEOTIDE SEQUENCE [LARGE SCALE GENOMIC DNA]</scope>
    <source>
        <strain evidence="1 2">BE332</strain>
    </source>
</reference>
<evidence type="ECO:0000313" key="2">
    <source>
        <dbReference type="Proteomes" id="UP001239626"/>
    </source>
</evidence>
<dbReference type="RefSeq" id="WP_307490202.1">
    <property type="nucleotide sequence ID" value="NZ_JAUSVB010000001.1"/>
</dbReference>
<accession>A0ABU0EBP9</accession>
<name>A0ABU0EBP9_9CELL</name>
<dbReference type="Proteomes" id="UP001239626">
    <property type="component" value="Unassembled WGS sequence"/>
</dbReference>
<evidence type="ECO:0000313" key="1">
    <source>
        <dbReference type="EMBL" id="MDQ0372617.1"/>
    </source>
</evidence>
<keyword evidence="2" id="KW-1185">Reference proteome</keyword>
<protein>
    <submittedName>
        <fullName evidence="1">Uncharacterized protein</fullName>
    </submittedName>
</protein>